<evidence type="ECO:0000256" key="2">
    <source>
        <dbReference type="SAM" id="Phobius"/>
    </source>
</evidence>
<dbReference type="Proteomes" id="UP000431826">
    <property type="component" value="Unassembled WGS sequence"/>
</dbReference>
<accession>A0A640UTB2</accession>
<keyword evidence="2" id="KW-1133">Transmembrane helix</keyword>
<protein>
    <submittedName>
        <fullName evidence="3">Uncharacterized protein</fullName>
    </submittedName>
</protein>
<dbReference type="GeneID" id="96284390"/>
<feature type="compositionally biased region" description="Low complexity" evidence="1">
    <location>
        <begin position="43"/>
        <end position="54"/>
    </location>
</feature>
<dbReference type="AlphaFoldDB" id="A0A640UTB2"/>
<evidence type="ECO:0000256" key="1">
    <source>
        <dbReference type="SAM" id="MobiDB-lite"/>
    </source>
</evidence>
<gene>
    <name evidence="3" type="ORF">Stube_32870</name>
</gene>
<keyword evidence="4" id="KW-1185">Reference proteome</keyword>
<feature type="region of interest" description="Disordered" evidence="1">
    <location>
        <begin position="1"/>
        <end position="96"/>
    </location>
</feature>
<dbReference type="EMBL" id="BLIR01000001">
    <property type="protein sequence ID" value="GFE38614.1"/>
    <property type="molecule type" value="Genomic_DNA"/>
</dbReference>
<sequence length="201" mass="21370">MTTPQGQNPYGQAPYAPPPYGQAPYGQPSYGQGPYPQPPQAPQAPYGQPQGYAYPPQPQAPYGQQPPPGYPMAPQPQQPAMHGGAPMPPPQPAKRRSPKAVLKAIGLVIAVIVFAVFWITSLDDAENAEAGDCVQKSSSSLDDGLKVVDCGASEAQYKVSTVHNDTSDPTVCSQGESAYVKSVHRRKRADTNMVLCLTPVK</sequence>
<keyword evidence="2" id="KW-0472">Membrane</keyword>
<evidence type="ECO:0000313" key="4">
    <source>
        <dbReference type="Proteomes" id="UP000431826"/>
    </source>
</evidence>
<feature type="compositionally biased region" description="Low complexity" evidence="1">
    <location>
        <begin position="22"/>
        <end position="34"/>
    </location>
</feature>
<name>A0A640UTB2_9ACTN</name>
<organism evidence="3 4">
    <name type="scientific">Streptomyces tubercidicus</name>
    <dbReference type="NCBI Taxonomy" id="47759"/>
    <lineage>
        <taxon>Bacteria</taxon>
        <taxon>Bacillati</taxon>
        <taxon>Actinomycetota</taxon>
        <taxon>Actinomycetes</taxon>
        <taxon>Kitasatosporales</taxon>
        <taxon>Streptomycetaceae</taxon>
        <taxon>Streptomyces</taxon>
    </lineage>
</organism>
<dbReference type="RefSeq" id="WP_174878880.1">
    <property type="nucleotide sequence ID" value="NZ_BLIR01000001.1"/>
</dbReference>
<feature type="compositionally biased region" description="Pro residues" evidence="1">
    <location>
        <begin position="55"/>
        <end position="77"/>
    </location>
</feature>
<keyword evidence="2" id="KW-0812">Transmembrane</keyword>
<feature type="transmembrane region" description="Helical" evidence="2">
    <location>
        <begin position="100"/>
        <end position="119"/>
    </location>
</feature>
<evidence type="ECO:0000313" key="3">
    <source>
        <dbReference type="EMBL" id="GFE38614.1"/>
    </source>
</evidence>
<reference evidence="3 4" key="1">
    <citation type="submission" date="2019-12" db="EMBL/GenBank/DDBJ databases">
        <title>Whole genome shotgun sequence of Streptomyces tubercidicus NBRC 13090.</title>
        <authorList>
            <person name="Ichikawa N."/>
            <person name="Kimura A."/>
            <person name="Kitahashi Y."/>
            <person name="Komaki H."/>
            <person name="Tamura T."/>
        </authorList>
    </citation>
    <scope>NUCLEOTIDE SEQUENCE [LARGE SCALE GENOMIC DNA]</scope>
    <source>
        <strain evidence="3 4">NBRC 13090</strain>
    </source>
</reference>
<proteinExistence type="predicted"/>
<comment type="caution">
    <text evidence="3">The sequence shown here is derived from an EMBL/GenBank/DDBJ whole genome shotgun (WGS) entry which is preliminary data.</text>
</comment>